<dbReference type="AlphaFoldDB" id="A0A5J5G0T3"/>
<organism evidence="2 3">
    <name type="scientific">Affinibrenneria salicis</name>
    <dbReference type="NCBI Taxonomy" id="2590031"/>
    <lineage>
        <taxon>Bacteria</taxon>
        <taxon>Pseudomonadati</taxon>
        <taxon>Pseudomonadota</taxon>
        <taxon>Gammaproteobacteria</taxon>
        <taxon>Enterobacterales</taxon>
        <taxon>Pectobacteriaceae</taxon>
        <taxon>Affinibrenneria</taxon>
    </lineage>
</organism>
<gene>
    <name evidence="2" type="ORF">FJU30_11515</name>
</gene>
<evidence type="ECO:0000259" key="1">
    <source>
        <dbReference type="Pfam" id="PF08349"/>
    </source>
</evidence>
<protein>
    <submittedName>
        <fullName evidence="2">DUF1722 domain-containing protein</fullName>
    </submittedName>
</protein>
<dbReference type="PANTHER" id="PTHR30087:SF0">
    <property type="entry name" value="INNER MEMBRANE PROTEIN"/>
    <property type="match status" value="1"/>
</dbReference>
<dbReference type="Pfam" id="PF08349">
    <property type="entry name" value="DUF1722"/>
    <property type="match status" value="1"/>
</dbReference>
<feature type="domain" description="DUF1722" evidence="1">
    <location>
        <begin position="130"/>
        <end position="246"/>
    </location>
</feature>
<dbReference type="OrthoDB" id="495783at2"/>
<dbReference type="InterPro" id="IPR013560">
    <property type="entry name" value="DUF1722"/>
</dbReference>
<evidence type="ECO:0000313" key="2">
    <source>
        <dbReference type="EMBL" id="KAA9000138.1"/>
    </source>
</evidence>
<dbReference type="PANTHER" id="PTHR30087">
    <property type="entry name" value="INNER MEMBRANE PROTEIN"/>
    <property type="match status" value="1"/>
</dbReference>
<evidence type="ECO:0000313" key="3">
    <source>
        <dbReference type="Proteomes" id="UP000335415"/>
    </source>
</evidence>
<reference evidence="2 3" key="1">
    <citation type="submission" date="2019-09" db="EMBL/GenBank/DDBJ databases">
        <authorList>
            <person name="Li Y."/>
        </authorList>
    </citation>
    <scope>NUCLEOTIDE SEQUENCE [LARGE SCALE GENOMIC DNA]</scope>
    <source>
        <strain evidence="2 3">L3-3HA</strain>
    </source>
</reference>
<name>A0A5J5G0T3_9GAMM</name>
<keyword evidence="3" id="KW-1185">Reference proteome</keyword>
<comment type="caution">
    <text evidence="2">The sequence shown here is derived from an EMBL/GenBank/DDBJ whole genome shotgun (WGS) entry which is preliminary data.</text>
</comment>
<accession>A0A5J5G0T3</accession>
<sequence>MLLKRQRRTEPMTQYSIPLGIVNSETMPALAADGALWPGCFVGRPITRDGADDAALRDLCGLLVADGAEETAALCELRCPWLPRLDAAEWGDEAACRHFIARVCALYEFNLLCRQTLSRGALMAFHSRYKLVLLAHSQPEYRTLGPFVGAMAQRPSLDDYAQEYRLRLMSLMAHRTTRRNHTNVLMHVQGYFRPQLSSEQRQELTRTIDDYRRGLQPRAAPMALLRGYMALYPDPWLAQQRYFHPFLEQSA</sequence>
<proteinExistence type="predicted"/>
<dbReference type="Proteomes" id="UP000335415">
    <property type="component" value="Unassembled WGS sequence"/>
</dbReference>
<dbReference type="EMBL" id="VYKJ01000005">
    <property type="protein sequence ID" value="KAA9000138.1"/>
    <property type="molecule type" value="Genomic_DNA"/>
</dbReference>